<dbReference type="Gene3D" id="3.10.450.50">
    <property type="match status" value="1"/>
</dbReference>
<name>A0AA95SPT0_9BURK</name>
<dbReference type="AlphaFoldDB" id="A0AA95SPT0"/>
<proteinExistence type="predicted"/>
<dbReference type="Pfam" id="PF14534">
    <property type="entry name" value="DUF4440"/>
    <property type="match status" value="1"/>
</dbReference>
<dbReference type="EMBL" id="CP116346">
    <property type="protein sequence ID" value="WIT12620.1"/>
    <property type="molecule type" value="Genomic_DNA"/>
</dbReference>
<dbReference type="SUPFAM" id="SSF54427">
    <property type="entry name" value="NTF2-like"/>
    <property type="match status" value="1"/>
</dbReference>
<organism evidence="2 3">
    <name type="scientific">Paucibacter sediminis</name>
    <dbReference type="NCBI Taxonomy" id="3019553"/>
    <lineage>
        <taxon>Bacteria</taxon>
        <taxon>Pseudomonadati</taxon>
        <taxon>Pseudomonadota</taxon>
        <taxon>Betaproteobacteria</taxon>
        <taxon>Burkholderiales</taxon>
        <taxon>Sphaerotilaceae</taxon>
        <taxon>Roseateles</taxon>
    </lineage>
</organism>
<reference evidence="2" key="1">
    <citation type="submission" date="2023-01" db="EMBL/GenBank/DDBJ databases">
        <title>Whole genome sequence of Paucibacter sp. S2-9 isolated from pond sediment.</title>
        <authorList>
            <person name="Jung J.Y."/>
        </authorList>
    </citation>
    <scope>NUCLEOTIDE SEQUENCE</scope>
    <source>
        <strain evidence="2">S2-9</strain>
    </source>
</reference>
<gene>
    <name evidence="2" type="ORF">PFX98_03145</name>
</gene>
<sequence>MQYTLFALEQELALVGHHPGPERLEQLIADEFVEHGSSGRIWTKAQLLEVMPRWPVVQREVSEFSAEALAENLALVRYRSLRMGQLSLRASVWKRQPRGWQIVFHQGTPVSPT</sequence>
<protein>
    <submittedName>
        <fullName evidence="2">DUF4440 domain-containing protein</fullName>
    </submittedName>
</protein>
<keyword evidence="3" id="KW-1185">Reference proteome</keyword>
<evidence type="ECO:0000259" key="1">
    <source>
        <dbReference type="Pfam" id="PF14534"/>
    </source>
</evidence>
<dbReference type="Proteomes" id="UP001177769">
    <property type="component" value="Chromosome"/>
</dbReference>
<evidence type="ECO:0000313" key="2">
    <source>
        <dbReference type="EMBL" id="WIT12620.1"/>
    </source>
</evidence>
<dbReference type="InterPro" id="IPR027843">
    <property type="entry name" value="DUF4440"/>
</dbReference>
<dbReference type="RefSeq" id="WP_285233718.1">
    <property type="nucleotide sequence ID" value="NZ_CP116346.1"/>
</dbReference>
<feature type="domain" description="DUF4440" evidence="1">
    <location>
        <begin position="20"/>
        <end position="102"/>
    </location>
</feature>
<dbReference type="InterPro" id="IPR032710">
    <property type="entry name" value="NTF2-like_dom_sf"/>
</dbReference>
<dbReference type="KEGG" id="pais:PFX98_03145"/>
<accession>A0AA95SPT0</accession>
<evidence type="ECO:0000313" key="3">
    <source>
        <dbReference type="Proteomes" id="UP001177769"/>
    </source>
</evidence>